<sequence>MRKRNLIRPHSYKKNMKISVITISYNAVTCIEPTIMSVINQRYNSFEYIIVDGASNDGTLDVLKKYDQYITRWISEPDSGIYNAMNKAVKMAKGEYCIFMNAGDRFANPLVLKQVSLFLNDGFDYLCGNEISLKSGKVIDYVYAPTCITKDLFVNRSLSHQASFIKRELLLSNPYDEKLKLVSDWKFCIEILLLQHKKYRSIDVDVCKFNHDGATFTQKELGKKERMKVLEELLPNEYNQIKKHKQTYIDIIAEHCMESFEWANIYNVAAKKFTTMFTYIQVMGFLGLLAVLGKMIPGVLGLKIKHKAILSFLKKKYGYVVNNNANIVDKQVSIGDKFPIWVCWWQGENMMPLVPKICLASLRKNLLPNQQLYIISADNYKKYVELPEYIISMLEEGRISLTNFSDILRFSLLTKYGGLWIDSTCLVSQKMNDLSHMPFITSKQKISNVAQYVSAYRWASYLIGGNSLCIFQNMRDLFFAYCKNEKKILDYLLLDYLLEVIYELCPEAKSIIDEFPYDKGNMLKLAGCLNENLKDKDFSSMLENVPIHKLSWKIKYFPYDKEGHLTIFGKLLEIIQ</sequence>
<dbReference type="Gene3D" id="3.90.550.10">
    <property type="entry name" value="Spore Coat Polysaccharide Biosynthesis Protein SpsA, Chain A"/>
    <property type="match status" value="1"/>
</dbReference>
<keyword evidence="1" id="KW-0472">Membrane</keyword>
<protein>
    <submittedName>
        <fullName evidence="3">Glycosyltransferase</fullName>
    </submittedName>
</protein>
<dbReference type="Pfam" id="PF05704">
    <property type="entry name" value="Caps_synth"/>
    <property type="match status" value="1"/>
</dbReference>
<gene>
    <name evidence="3" type="ORF">DXB80_12355</name>
</gene>
<dbReference type="InterPro" id="IPR008441">
    <property type="entry name" value="AfumC-like_glycosyl_Trfase"/>
</dbReference>
<dbReference type="SUPFAM" id="SSF53448">
    <property type="entry name" value="Nucleotide-diphospho-sugar transferases"/>
    <property type="match status" value="2"/>
</dbReference>
<dbReference type="Proteomes" id="UP000261245">
    <property type="component" value="Unassembled WGS sequence"/>
</dbReference>
<evidence type="ECO:0000313" key="3">
    <source>
        <dbReference type="EMBL" id="RGN05376.1"/>
    </source>
</evidence>
<keyword evidence="1" id="KW-0812">Transmembrane</keyword>
<evidence type="ECO:0000313" key="4">
    <source>
        <dbReference type="Proteomes" id="UP000261245"/>
    </source>
</evidence>
<dbReference type="CDD" id="cd06433">
    <property type="entry name" value="GT_2_WfgS_like"/>
    <property type="match status" value="1"/>
</dbReference>
<name>A0AA92TFX9_9BACT</name>
<evidence type="ECO:0000256" key="1">
    <source>
        <dbReference type="SAM" id="Phobius"/>
    </source>
</evidence>
<reference evidence="3 4" key="1">
    <citation type="submission" date="2018-08" db="EMBL/GenBank/DDBJ databases">
        <title>A genome reference for cultivated species of the human gut microbiota.</title>
        <authorList>
            <person name="Zou Y."/>
            <person name="Xue W."/>
            <person name="Luo G."/>
        </authorList>
    </citation>
    <scope>NUCLEOTIDE SEQUENCE [LARGE SCALE GENOMIC DNA]</scope>
    <source>
        <strain evidence="3 4">OM06-11</strain>
    </source>
</reference>
<proteinExistence type="predicted"/>
<dbReference type="InterPro" id="IPR029044">
    <property type="entry name" value="Nucleotide-diphossugar_trans"/>
</dbReference>
<dbReference type="PANTHER" id="PTHR22916">
    <property type="entry name" value="GLYCOSYLTRANSFERASE"/>
    <property type="match status" value="1"/>
</dbReference>
<keyword evidence="1" id="KW-1133">Transmembrane helix</keyword>
<feature type="domain" description="Glycosyltransferase 2-like" evidence="2">
    <location>
        <begin position="19"/>
        <end position="129"/>
    </location>
</feature>
<feature type="transmembrane region" description="Helical" evidence="1">
    <location>
        <begin position="279"/>
        <end position="302"/>
    </location>
</feature>
<accession>A0AA92TFX9</accession>
<evidence type="ECO:0000259" key="2">
    <source>
        <dbReference type="Pfam" id="PF00535"/>
    </source>
</evidence>
<comment type="caution">
    <text evidence="3">The sequence shown here is derived from an EMBL/GenBank/DDBJ whole genome shotgun (WGS) entry which is preliminary data.</text>
</comment>
<dbReference type="Pfam" id="PF00535">
    <property type="entry name" value="Glycos_transf_2"/>
    <property type="match status" value="1"/>
</dbReference>
<dbReference type="GO" id="GO:0016758">
    <property type="term" value="F:hexosyltransferase activity"/>
    <property type="evidence" value="ECO:0007669"/>
    <property type="project" value="UniProtKB-ARBA"/>
</dbReference>
<dbReference type="PANTHER" id="PTHR22916:SF67">
    <property type="entry name" value="COLANIC ACID BIOSYNTHESIS GLYCOSYL TRANSFERASE WCAE-RELATED"/>
    <property type="match status" value="1"/>
</dbReference>
<organism evidence="3 4">
    <name type="scientific">Segatella copri</name>
    <dbReference type="NCBI Taxonomy" id="165179"/>
    <lineage>
        <taxon>Bacteria</taxon>
        <taxon>Pseudomonadati</taxon>
        <taxon>Bacteroidota</taxon>
        <taxon>Bacteroidia</taxon>
        <taxon>Bacteroidales</taxon>
        <taxon>Prevotellaceae</taxon>
        <taxon>Segatella</taxon>
    </lineage>
</organism>
<dbReference type="InterPro" id="IPR001173">
    <property type="entry name" value="Glyco_trans_2-like"/>
</dbReference>
<dbReference type="EMBL" id="QSUC01000043">
    <property type="protein sequence ID" value="RGN05376.1"/>
    <property type="molecule type" value="Genomic_DNA"/>
</dbReference>
<dbReference type="AlphaFoldDB" id="A0AA92TFX9"/>